<evidence type="ECO:0000313" key="1">
    <source>
        <dbReference type="EMBL" id="KAK0730621.1"/>
    </source>
</evidence>
<comment type="caution">
    <text evidence="1">The sequence shown here is derived from an EMBL/GenBank/DDBJ whole genome shotgun (WGS) entry which is preliminary data.</text>
</comment>
<evidence type="ECO:0000313" key="2">
    <source>
        <dbReference type="Proteomes" id="UP001172102"/>
    </source>
</evidence>
<protein>
    <submittedName>
        <fullName evidence="1">Uncharacterized protein</fullName>
    </submittedName>
</protein>
<accession>A0AA40BAB8</accession>
<keyword evidence="2" id="KW-1185">Reference proteome</keyword>
<dbReference type="EMBL" id="JAUKUA010000001">
    <property type="protein sequence ID" value="KAK0730621.1"/>
    <property type="molecule type" value="Genomic_DNA"/>
</dbReference>
<gene>
    <name evidence="1" type="ORF">B0H67DRAFT_42710</name>
</gene>
<dbReference type="Proteomes" id="UP001172102">
    <property type="component" value="Unassembled WGS sequence"/>
</dbReference>
<organism evidence="1 2">
    <name type="scientific">Lasiosphaeris hirsuta</name>
    <dbReference type="NCBI Taxonomy" id="260670"/>
    <lineage>
        <taxon>Eukaryota</taxon>
        <taxon>Fungi</taxon>
        <taxon>Dikarya</taxon>
        <taxon>Ascomycota</taxon>
        <taxon>Pezizomycotina</taxon>
        <taxon>Sordariomycetes</taxon>
        <taxon>Sordariomycetidae</taxon>
        <taxon>Sordariales</taxon>
        <taxon>Lasiosphaeriaceae</taxon>
        <taxon>Lasiosphaeris</taxon>
    </lineage>
</organism>
<name>A0AA40BAB8_9PEZI</name>
<dbReference type="AlphaFoldDB" id="A0AA40BAB8"/>
<sequence length="207" mass="22717">MWAARQCRLSRGCFANRFEGRMCKGKKDPWGGKSGRGDRVGFCGHTLRGARADIVLWPSMDKTRGRGREIPSCRGLGGLDYAVCRQVGVLGYWERARQAQTRADASTTLTTVDDCNARFSVITLIPGGNLSDTQKTDSVECLSKMHKGGSAGVRGGGWVRKERKKCVGGEQEVASPKRVQEICVWEQIFLGSQTLLHWSGGDRHLGT</sequence>
<reference evidence="1" key="1">
    <citation type="submission" date="2023-06" db="EMBL/GenBank/DDBJ databases">
        <title>Genome-scale phylogeny and comparative genomics of the fungal order Sordariales.</title>
        <authorList>
            <consortium name="Lawrence Berkeley National Laboratory"/>
            <person name="Hensen N."/>
            <person name="Bonometti L."/>
            <person name="Westerberg I."/>
            <person name="Brannstrom I.O."/>
            <person name="Guillou S."/>
            <person name="Cros-Aarteil S."/>
            <person name="Calhoun S."/>
            <person name="Haridas S."/>
            <person name="Kuo A."/>
            <person name="Mondo S."/>
            <person name="Pangilinan J."/>
            <person name="Riley R."/>
            <person name="Labutti K."/>
            <person name="Andreopoulos B."/>
            <person name="Lipzen A."/>
            <person name="Chen C."/>
            <person name="Yanf M."/>
            <person name="Daum C."/>
            <person name="Ng V."/>
            <person name="Clum A."/>
            <person name="Steindorff A."/>
            <person name="Ohm R."/>
            <person name="Martin F."/>
            <person name="Silar P."/>
            <person name="Natvig D."/>
            <person name="Lalanne C."/>
            <person name="Gautier V."/>
            <person name="Ament-Velasquez S.L."/>
            <person name="Kruys A."/>
            <person name="Hutchinson M.I."/>
            <person name="Powell A.J."/>
            <person name="Barry K."/>
            <person name="Miller A.N."/>
            <person name="Grigoriev I.V."/>
            <person name="Debuchy R."/>
            <person name="Gladieux P."/>
            <person name="Thoren M.H."/>
            <person name="Johannesson H."/>
        </authorList>
    </citation>
    <scope>NUCLEOTIDE SEQUENCE</scope>
    <source>
        <strain evidence="1">SMH4607-1</strain>
    </source>
</reference>
<proteinExistence type="predicted"/>